<dbReference type="OrthoDB" id="10599941at2759"/>
<dbReference type="Proteomes" id="UP000738359">
    <property type="component" value="Unassembled WGS sequence"/>
</dbReference>
<feature type="region of interest" description="Disordered" evidence="1">
    <location>
        <begin position="148"/>
        <end position="206"/>
    </location>
</feature>
<feature type="chain" id="PRO_5040249190" evidence="2">
    <location>
        <begin position="21"/>
        <end position="206"/>
    </location>
</feature>
<organism evidence="3 4">
    <name type="scientific">Mortierella alpina</name>
    <name type="common">Oleaginous fungus</name>
    <name type="synonym">Mortierella renispora</name>
    <dbReference type="NCBI Taxonomy" id="64518"/>
    <lineage>
        <taxon>Eukaryota</taxon>
        <taxon>Fungi</taxon>
        <taxon>Fungi incertae sedis</taxon>
        <taxon>Mucoromycota</taxon>
        <taxon>Mortierellomycotina</taxon>
        <taxon>Mortierellomycetes</taxon>
        <taxon>Mortierellales</taxon>
        <taxon>Mortierellaceae</taxon>
        <taxon>Mortierella</taxon>
    </lineage>
</organism>
<comment type="caution">
    <text evidence="3">The sequence shown here is derived from an EMBL/GenBank/DDBJ whole genome shotgun (WGS) entry which is preliminary data.</text>
</comment>
<protein>
    <submittedName>
        <fullName evidence="3">Uncharacterized protein</fullName>
    </submittedName>
</protein>
<feature type="region of interest" description="Disordered" evidence="1">
    <location>
        <begin position="36"/>
        <end position="65"/>
    </location>
</feature>
<name>A0A9P6JB42_MORAP</name>
<sequence>MKLLINLVTATLLVLAACTAQITEDANDAAQDGFTQLTNGHRVPHRRHHHNKWRHHKHHHHHHQFRKPLPCNEIKLVCENGQVIDNIKCPVSKPLCSESEDVVSALNNVPKKCSKILSVTIIKMPLPCFKKPGQIRADQVDGVDAAEISDAQSDEIDTVTPVNDVSGEGDASDKGGAEDDDENDDGEDDDAVDATWKHKHGHKKHH</sequence>
<gene>
    <name evidence="3" type="ORF">BGZ70_002286</name>
</gene>
<feature type="compositionally biased region" description="Basic residues" evidence="1">
    <location>
        <begin position="197"/>
        <end position="206"/>
    </location>
</feature>
<keyword evidence="4" id="KW-1185">Reference proteome</keyword>
<dbReference type="EMBL" id="JAAAHY010000155">
    <property type="protein sequence ID" value="KAF9966446.1"/>
    <property type="molecule type" value="Genomic_DNA"/>
</dbReference>
<feature type="compositionally biased region" description="Basic residues" evidence="1">
    <location>
        <begin position="42"/>
        <end position="65"/>
    </location>
</feature>
<feature type="signal peptide" evidence="2">
    <location>
        <begin position="1"/>
        <end position="20"/>
    </location>
</feature>
<keyword evidence="2" id="KW-0732">Signal</keyword>
<proteinExistence type="predicted"/>
<feature type="compositionally biased region" description="Acidic residues" evidence="1">
    <location>
        <begin position="178"/>
        <end position="192"/>
    </location>
</feature>
<evidence type="ECO:0000256" key="1">
    <source>
        <dbReference type="SAM" id="MobiDB-lite"/>
    </source>
</evidence>
<dbReference type="PROSITE" id="PS51257">
    <property type="entry name" value="PROKAR_LIPOPROTEIN"/>
    <property type="match status" value="1"/>
</dbReference>
<accession>A0A9P6JB42</accession>
<reference evidence="3" key="1">
    <citation type="journal article" date="2020" name="Fungal Divers.">
        <title>Resolving the Mortierellaceae phylogeny through synthesis of multi-gene phylogenetics and phylogenomics.</title>
        <authorList>
            <person name="Vandepol N."/>
            <person name="Liber J."/>
            <person name="Desiro A."/>
            <person name="Na H."/>
            <person name="Kennedy M."/>
            <person name="Barry K."/>
            <person name="Grigoriev I.V."/>
            <person name="Miller A.N."/>
            <person name="O'Donnell K."/>
            <person name="Stajich J.E."/>
            <person name="Bonito G."/>
        </authorList>
    </citation>
    <scope>NUCLEOTIDE SEQUENCE</scope>
    <source>
        <strain evidence="3">CK1249</strain>
    </source>
</reference>
<dbReference type="AlphaFoldDB" id="A0A9P6JB42"/>
<evidence type="ECO:0000256" key="2">
    <source>
        <dbReference type="SAM" id="SignalP"/>
    </source>
</evidence>
<evidence type="ECO:0000313" key="4">
    <source>
        <dbReference type="Proteomes" id="UP000738359"/>
    </source>
</evidence>
<feature type="non-terminal residue" evidence="3">
    <location>
        <position position="1"/>
    </location>
</feature>
<evidence type="ECO:0000313" key="3">
    <source>
        <dbReference type="EMBL" id="KAF9966446.1"/>
    </source>
</evidence>